<dbReference type="Proteomes" id="UP000199245">
    <property type="component" value="Unassembled WGS sequence"/>
</dbReference>
<evidence type="ECO:0000313" key="3">
    <source>
        <dbReference type="Proteomes" id="UP000199245"/>
    </source>
</evidence>
<name>A0A1G7BBJ1_9BRAD</name>
<proteinExistence type="predicted"/>
<evidence type="ECO:0000256" key="1">
    <source>
        <dbReference type="SAM" id="MobiDB-lite"/>
    </source>
</evidence>
<sequence length="66" mass="7604">MTEGRYRSSSPYSDLRNMTPSPVPEAAFVVPGRPVLLLRLPKNVYERATTRHNDRHLRGRKQCVKP</sequence>
<feature type="compositionally biased region" description="Polar residues" evidence="1">
    <location>
        <begin position="7"/>
        <end position="20"/>
    </location>
</feature>
<protein>
    <submittedName>
        <fullName evidence="2">Uncharacterized protein</fullName>
    </submittedName>
</protein>
<evidence type="ECO:0000313" key="2">
    <source>
        <dbReference type="EMBL" id="SDE24498.1"/>
    </source>
</evidence>
<reference evidence="2 3" key="1">
    <citation type="submission" date="2016-10" db="EMBL/GenBank/DDBJ databases">
        <authorList>
            <person name="de Groot N.N."/>
        </authorList>
    </citation>
    <scope>NUCLEOTIDE SEQUENCE [LARGE SCALE GENOMIC DNA]</scope>
    <source>
        <strain evidence="2 3">R5</strain>
    </source>
</reference>
<feature type="region of interest" description="Disordered" evidence="1">
    <location>
        <begin position="1"/>
        <end position="20"/>
    </location>
</feature>
<dbReference type="AlphaFoldDB" id="A0A1G7BBJ1"/>
<gene>
    <name evidence="2" type="ORF">SAMN05216337_102292</name>
</gene>
<dbReference type="EMBL" id="FMZW01000022">
    <property type="protein sequence ID" value="SDE24498.1"/>
    <property type="molecule type" value="Genomic_DNA"/>
</dbReference>
<organism evidence="2 3">
    <name type="scientific">Bradyrhizobium brasilense</name>
    <dbReference type="NCBI Taxonomy" id="1419277"/>
    <lineage>
        <taxon>Bacteria</taxon>
        <taxon>Pseudomonadati</taxon>
        <taxon>Pseudomonadota</taxon>
        <taxon>Alphaproteobacteria</taxon>
        <taxon>Hyphomicrobiales</taxon>
        <taxon>Nitrobacteraceae</taxon>
        <taxon>Bradyrhizobium</taxon>
    </lineage>
</organism>
<accession>A0A1G7BBJ1</accession>